<proteinExistence type="predicted"/>
<feature type="region of interest" description="Disordered" evidence="1">
    <location>
        <begin position="398"/>
        <end position="431"/>
    </location>
</feature>
<keyword evidence="2" id="KW-0472">Membrane</keyword>
<protein>
    <recommendedName>
        <fullName evidence="5">Chain length determinant protein</fullName>
    </recommendedName>
</protein>
<accession>A0A5C6ARH8</accession>
<feature type="compositionally biased region" description="Low complexity" evidence="1">
    <location>
        <begin position="398"/>
        <end position="414"/>
    </location>
</feature>
<sequence>MTGRCRLRLGVKRLNLFFLYFGNRVSAPKTFLSSLLSIVAWGVLGGVVGLGGGYFAFVKKKPRFHASTTIQVSRPGGSSDVTRPTDDSVAAGSSQQQASTEAAATVVGLEGSAEGAGEEGVGDDRLLFLSQGVVDLAVSAGELSKLSEIREAQQVSQKTSASLAAVLSQSGRVRIDAPVANSMGNVYVVHCFADTPSSSQQMANAIAVGFQKFVTTEGTQTDWQQSIDVMRELLQYPSERLVDLREQLAELDVPTDASLVDGEVMSVAAEQLRQLRPRVESLVSEQGDMRSKSRGVESLINQGASAEIVLTALGQVSHRRDARDPQQGTRDAELAKAKKAYQEKVAERQKVADEVRRNLVPLQVEKDRLLKQFGAQHPQVKAVDLRMSDVRMKLDLLPPLGPEPGVAEPAAASPFRQSDPGEGESKGPDQDVSVVLSALRSEQRQVDDELKAVRLAAEQAAATVAVQQRVLEEAQRIRKEIATEEALRDQILARLESIPVVAPVAETRVEILQDAMPGEQSDPALSPHLAIGGAMGAVSGLILGCLLVVTSVARAEPGDSE</sequence>
<reference evidence="3 4" key="1">
    <citation type="submission" date="2019-02" db="EMBL/GenBank/DDBJ databases">
        <title>Deep-cultivation of Planctomycetes and their phenomic and genomic characterization uncovers novel biology.</title>
        <authorList>
            <person name="Wiegand S."/>
            <person name="Jogler M."/>
            <person name="Boedeker C."/>
            <person name="Pinto D."/>
            <person name="Vollmers J."/>
            <person name="Rivas-Marin E."/>
            <person name="Kohn T."/>
            <person name="Peeters S.H."/>
            <person name="Heuer A."/>
            <person name="Rast P."/>
            <person name="Oberbeckmann S."/>
            <person name="Bunk B."/>
            <person name="Jeske O."/>
            <person name="Meyerdierks A."/>
            <person name="Storesund J.E."/>
            <person name="Kallscheuer N."/>
            <person name="Luecker S."/>
            <person name="Lage O.M."/>
            <person name="Pohl T."/>
            <person name="Merkel B.J."/>
            <person name="Hornburger P."/>
            <person name="Mueller R.-W."/>
            <person name="Bruemmer F."/>
            <person name="Labrenz M."/>
            <person name="Spormann A.M."/>
            <person name="Op Den Camp H."/>
            <person name="Overmann J."/>
            <person name="Amann R."/>
            <person name="Jetten M.S.M."/>
            <person name="Mascher T."/>
            <person name="Medema M.H."/>
            <person name="Devos D.P."/>
            <person name="Kaster A.-K."/>
            <person name="Ovreas L."/>
            <person name="Rohde M."/>
            <person name="Galperin M.Y."/>
            <person name="Jogler C."/>
        </authorList>
    </citation>
    <scope>NUCLEOTIDE SEQUENCE [LARGE SCALE GENOMIC DNA]</scope>
    <source>
        <strain evidence="3 4">Pla52n</strain>
    </source>
</reference>
<dbReference type="Proteomes" id="UP000320176">
    <property type="component" value="Unassembled WGS sequence"/>
</dbReference>
<evidence type="ECO:0000313" key="3">
    <source>
        <dbReference type="EMBL" id="TWU02643.1"/>
    </source>
</evidence>
<comment type="caution">
    <text evidence="3">The sequence shown here is derived from an EMBL/GenBank/DDBJ whole genome shotgun (WGS) entry which is preliminary data.</text>
</comment>
<organism evidence="3 4">
    <name type="scientific">Stieleria varia</name>
    <dbReference type="NCBI Taxonomy" id="2528005"/>
    <lineage>
        <taxon>Bacteria</taxon>
        <taxon>Pseudomonadati</taxon>
        <taxon>Planctomycetota</taxon>
        <taxon>Planctomycetia</taxon>
        <taxon>Pirellulales</taxon>
        <taxon>Pirellulaceae</taxon>
        <taxon>Stieleria</taxon>
    </lineage>
</organism>
<evidence type="ECO:0000256" key="2">
    <source>
        <dbReference type="SAM" id="Phobius"/>
    </source>
</evidence>
<keyword evidence="2" id="KW-1133">Transmembrane helix</keyword>
<keyword evidence="2" id="KW-0812">Transmembrane</keyword>
<dbReference type="EMBL" id="SJPN01000004">
    <property type="protein sequence ID" value="TWU02643.1"/>
    <property type="molecule type" value="Genomic_DNA"/>
</dbReference>
<feature type="region of interest" description="Disordered" evidence="1">
    <location>
        <begin position="70"/>
        <end position="99"/>
    </location>
</feature>
<keyword evidence="4" id="KW-1185">Reference proteome</keyword>
<evidence type="ECO:0008006" key="5">
    <source>
        <dbReference type="Google" id="ProtNLM"/>
    </source>
</evidence>
<evidence type="ECO:0000313" key="4">
    <source>
        <dbReference type="Proteomes" id="UP000320176"/>
    </source>
</evidence>
<name>A0A5C6ARH8_9BACT</name>
<feature type="transmembrane region" description="Helical" evidence="2">
    <location>
        <begin position="31"/>
        <end position="57"/>
    </location>
</feature>
<feature type="compositionally biased region" description="Low complexity" evidence="1">
    <location>
        <begin position="88"/>
        <end position="99"/>
    </location>
</feature>
<gene>
    <name evidence="3" type="ORF">Pla52n_37000</name>
</gene>
<dbReference type="AlphaFoldDB" id="A0A5C6ARH8"/>
<evidence type="ECO:0000256" key="1">
    <source>
        <dbReference type="SAM" id="MobiDB-lite"/>
    </source>
</evidence>